<keyword evidence="4" id="KW-0997">Cell inner membrane</keyword>
<evidence type="ECO:0000313" key="12">
    <source>
        <dbReference type="EMBL" id="TLP50425.1"/>
    </source>
</evidence>
<feature type="transmembrane region" description="Helical" evidence="11">
    <location>
        <begin position="110"/>
        <end position="131"/>
    </location>
</feature>
<protein>
    <recommendedName>
        <fullName evidence="10">Xylose transport system permease protein XylH</fullName>
    </recommendedName>
</protein>
<keyword evidence="3" id="KW-1003">Cell membrane</keyword>
<feature type="transmembrane region" description="Helical" evidence="11">
    <location>
        <begin position="296"/>
        <end position="315"/>
    </location>
</feature>
<evidence type="ECO:0000256" key="1">
    <source>
        <dbReference type="ARBA" id="ARBA00004651"/>
    </source>
</evidence>
<keyword evidence="5" id="KW-0762">Sugar transport</keyword>
<name>A0A5R8YGW9_9ACTN</name>
<keyword evidence="7 11" id="KW-1133">Transmembrane helix</keyword>
<dbReference type="InterPro" id="IPR001851">
    <property type="entry name" value="ABC_transp_permease"/>
</dbReference>
<dbReference type="OrthoDB" id="3468954at2"/>
<evidence type="ECO:0000313" key="13">
    <source>
        <dbReference type="Proteomes" id="UP000309033"/>
    </source>
</evidence>
<feature type="transmembrane region" description="Helical" evidence="11">
    <location>
        <begin position="56"/>
        <end position="77"/>
    </location>
</feature>
<keyword evidence="8 11" id="KW-0472">Membrane</keyword>
<evidence type="ECO:0000256" key="4">
    <source>
        <dbReference type="ARBA" id="ARBA00022519"/>
    </source>
</evidence>
<evidence type="ECO:0000256" key="2">
    <source>
        <dbReference type="ARBA" id="ARBA00022448"/>
    </source>
</evidence>
<evidence type="ECO:0000256" key="5">
    <source>
        <dbReference type="ARBA" id="ARBA00022597"/>
    </source>
</evidence>
<dbReference type="EMBL" id="VANP01000029">
    <property type="protein sequence ID" value="TLP50425.1"/>
    <property type="molecule type" value="Genomic_DNA"/>
</dbReference>
<dbReference type="PANTHER" id="PTHR32196:SF32">
    <property type="entry name" value="XYLOSE TRANSPORT SYSTEM PERMEASE PROTEIN XYLH"/>
    <property type="match status" value="1"/>
</dbReference>
<dbReference type="Proteomes" id="UP000309033">
    <property type="component" value="Unassembled WGS sequence"/>
</dbReference>
<dbReference type="GO" id="GO:0005886">
    <property type="term" value="C:plasma membrane"/>
    <property type="evidence" value="ECO:0007669"/>
    <property type="project" value="UniProtKB-SubCell"/>
</dbReference>
<proteinExistence type="predicted"/>
<dbReference type="AlphaFoldDB" id="A0A5R8YGW9"/>
<evidence type="ECO:0000256" key="8">
    <source>
        <dbReference type="ARBA" id="ARBA00023136"/>
    </source>
</evidence>
<organism evidence="12 13">
    <name type="scientific">Microbispora triticiradicis</name>
    <dbReference type="NCBI Taxonomy" id="2200763"/>
    <lineage>
        <taxon>Bacteria</taxon>
        <taxon>Bacillati</taxon>
        <taxon>Actinomycetota</taxon>
        <taxon>Actinomycetes</taxon>
        <taxon>Streptosporangiales</taxon>
        <taxon>Streptosporangiaceae</taxon>
        <taxon>Microbispora</taxon>
    </lineage>
</organism>
<dbReference type="NCBIfam" id="NF040906">
    <property type="entry name" value="GguB"/>
    <property type="match status" value="1"/>
</dbReference>
<evidence type="ECO:0000256" key="11">
    <source>
        <dbReference type="SAM" id="Phobius"/>
    </source>
</evidence>
<evidence type="ECO:0000256" key="3">
    <source>
        <dbReference type="ARBA" id="ARBA00022475"/>
    </source>
</evidence>
<keyword evidence="2" id="KW-0813">Transport</keyword>
<comment type="caution">
    <text evidence="12">The sequence shown here is derived from an EMBL/GenBank/DDBJ whole genome shotgun (WGS) entry which is preliminary data.</text>
</comment>
<feature type="transmembrane region" description="Helical" evidence="11">
    <location>
        <begin position="222"/>
        <end position="243"/>
    </location>
</feature>
<evidence type="ECO:0000256" key="6">
    <source>
        <dbReference type="ARBA" id="ARBA00022692"/>
    </source>
</evidence>
<feature type="transmembrane region" description="Helical" evidence="11">
    <location>
        <begin position="29"/>
        <end position="50"/>
    </location>
</feature>
<sequence length="400" mass="41501">MTVVDRPATTPASSGGSSGPRLRGNLRQYGMIAALVVIVVLFEILTDGILLKPLNVTNLIMQNGYVLVLAIGMMLVIINREIDLSVGSVAAFVGAVTGVAIVNWGLPWPLVVVGALVTGGLIGAFQGFWIAYARIPAFIVTLGGMLLFRGLSMVVLQGQSIAPFPSGFRQLGSGFVPEIGAGDLHLVTMLLGLAGAAVIVWNDWRSRARRREYGLSVPAMQWFVLKAVAIIAAIGAFAWVLAVYQGLPIVGLVVIVLTAAYSFVTTSTVVGRHIYAVGGNERAAALSGIATKKTKFWVFVNMGVLAALAGLMFAARLNAATPKAGTNFELDAIAAAFIGGASASGGVGSVVGAIVGGLVMGVMNNGMSLLGLGVDWQQAIKGGVLMLAVAFDVYNKNKSK</sequence>
<keyword evidence="13" id="KW-1185">Reference proteome</keyword>
<dbReference type="PANTHER" id="PTHR32196">
    <property type="entry name" value="ABC TRANSPORTER PERMEASE PROTEIN YPHD-RELATED-RELATED"/>
    <property type="match status" value="1"/>
</dbReference>
<evidence type="ECO:0000256" key="7">
    <source>
        <dbReference type="ARBA" id="ARBA00022989"/>
    </source>
</evidence>
<comment type="subcellular location">
    <subcellularLocation>
        <location evidence="1">Cell membrane</location>
        <topology evidence="1">Multi-pass membrane protein</topology>
    </subcellularLocation>
</comment>
<gene>
    <name evidence="12" type="ORF">FED44_35200</name>
</gene>
<feature type="transmembrane region" description="Helical" evidence="11">
    <location>
        <begin position="335"/>
        <end position="359"/>
    </location>
</feature>
<dbReference type="CDD" id="cd06579">
    <property type="entry name" value="TM_PBP1_transp_AraH_like"/>
    <property type="match status" value="1"/>
</dbReference>
<feature type="transmembrane region" description="Helical" evidence="11">
    <location>
        <begin position="249"/>
        <end position="275"/>
    </location>
</feature>
<dbReference type="Pfam" id="PF02653">
    <property type="entry name" value="BPD_transp_2"/>
    <property type="match status" value="1"/>
</dbReference>
<evidence type="ECO:0000256" key="10">
    <source>
        <dbReference type="ARBA" id="ARBA00035686"/>
    </source>
</evidence>
<dbReference type="GO" id="GO:0022857">
    <property type="term" value="F:transmembrane transporter activity"/>
    <property type="evidence" value="ECO:0007669"/>
    <property type="project" value="InterPro"/>
</dbReference>
<accession>A0A5R8YGW9</accession>
<keyword evidence="6 11" id="KW-0812">Transmembrane</keyword>
<feature type="transmembrane region" description="Helical" evidence="11">
    <location>
        <begin position="84"/>
        <end position="104"/>
    </location>
</feature>
<comment type="function">
    <text evidence="9">Part of the binding-protein-dependent transport system for D-xylose. Probably responsible for the translocation of the substrate across the membrane.</text>
</comment>
<feature type="transmembrane region" description="Helical" evidence="11">
    <location>
        <begin position="179"/>
        <end position="201"/>
    </location>
</feature>
<feature type="transmembrane region" description="Helical" evidence="11">
    <location>
        <begin position="138"/>
        <end position="159"/>
    </location>
</feature>
<evidence type="ECO:0000256" key="9">
    <source>
        <dbReference type="ARBA" id="ARBA00035611"/>
    </source>
</evidence>
<reference evidence="12" key="1">
    <citation type="submission" date="2019-05" db="EMBL/GenBank/DDBJ databases">
        <title>Isolation, diversity and antifungal activity of Actinobacteria from wheat.</title>
        <authorList>
            <person name="Yu B."/>
        </authorList>
    </citation>
    <scope>NUCLEOTIDE SEQUENCE [LARGE SCALE GENOMIC DNA]</scope>
    <source>
        <strain evidence="12">NEAU-HEGS1-5</strain>
    </source>
</reference>